<feature type="domain" description="Pyrrolo-quinoline quinone repeat" evidence="2">
    <location>
        <begin position="227"/>
        <end position="406"/>
    </location>
</feature>
<accession>A0ABZ1N6R1</accession>
<keyword evidence="1" id="KW-0472">Membrane</keyword>
<dbReference type="InterPro" id="IPR002372">
    <property type="entry name" value="PQQ_rpt_dom"/>
</dbReference>
<feature type="transmembrane region" description="Helical" evidence="1">
    <location>
        <begin position="21"/>
        <end position="42"/>
    </location>
</feature>
<dbReference type="Pfam" id="PF13360">
    <property type="entry name" value="PQQ_2"/>
    <property type="match status" value="1"/>
</dbReference>
<keyword evidence="1" id="KW-1133">Transmembrane helix</keyword>
<name>A0ABZ1N6R1_9NOCA</name>
<sequence>MNNSRTTSLPRLPDYSRLATITAALGTAVLVGGVALGLYSRFLAAANPVTPGDDARAELPDALGMSAIVVGVMALLIIAAVLLSARRLRAAGFGNPGMTIYLVLAAAIVRTIQLHVPSVAEQIFEHYAAFPQLPTALAAWVLVCLGILVVSYPLTAAPRFTPTARTIAVPATIGLLLCALTTGGALWVGDDDRFIDHRTAASVVAPPIPNRLGQERFRIALPKESTVVVGGPGFIIGTPTGITAYDGATGSARWHYLRPDAAEDGVHHEGSNLLSIPSENAVLTSWNHLGWIAFDATTGEKLWTESEFADDSRSAMRVASGFGASSEPMLALVDDELFGGSYGNFARYDARTGRHMWSEPATPDGCDNMKSRIAITSLAVYQVRVCRNELSAWTTVLALDPATGAEKAKRDLPNPDPDRAPKVSVQEDALSVDWAYRNAPLDHLVVSAPGLLGTAPVAADYVKVIANDPATGTLVTNSWSTGITLSQGAAPDRSLTDPDAGLGGVSPFDSILLTDELIAVGDAQLRTWRRADLVENTPPVPLGSGQASQIIAAPGIILIPFDDKSAGPQLIGFAP</sequence>
<proteinExistence type="predicted"/>
<evidence type="ECO:0000256" key="1">
    <source>
        <dbReference type="SAM" id="Phobius"/>
    </source>
</evidence>
<keyword evidence="1" id="KW-0812">Transmembrane</keyword>
<dbReference type="EMBL" id="CP109527">
    <property type="protein sequence ID" value="WTY35659.1"/>
    <property type="molecule type" value="Genomic_DNA"/>
</dbReference>
<evidence type="ECO:0000313" key="3">
    <source>
        <dbReference type="EMBL" id="WTY35659.1"/>
    </source>
</evidence>
<dbReference type="Gene3D" id="2.130.10.10">
    <property type="entry name" value="YVTN repeat-like/Quinoprotein amine dehydrogenase"/>
    <property type="match status" value="1"/>
</dbReference>
<feature type="transmembrane region" description="Helical" evidence="1">
    <location>
        <begin position="136"/>
        <end position="155"/>
    </location>
</feature>
<dbReference type="InterPro" id="IPR015943">
    <property type="entry name" value="WD40/YVTN_repeat-like_dom_sf"/>
</dbReference>
<dbReference type="SUPFAM" id="SSF50998">
    <property type="entry name" value="Quinoprotein alcohol dehydrogenase-like"/>
    <property type="match status" value="1"/>
</dbReference>
<dbReference type="InterPro" id="IPR011047">
    <property type="entry name" value="Quinoprotein_ADH-like_sf"/>
</dbReference>
<keyword evidence="4" id="KW-1185">Reference proteome</keyword>
<protein>
    <submittedName>
        <fullName evidence="3">PQQ-like beta-propeller repeat protein</fullName>
    </submittedName>
</protein>
<feature type="transmembrane region" description="Helical" evidence="1">
    <location>
        <begin position="62"/>
        <end position="85"/>
    </location>
</feature>
<organism evidence="3 4">
    <name type="scientific">Nocardia salmonicida</name>
    <dbReference type="NCBI Taxonomy" id="53431"/>
    <lineage>
        <taxon>Bacteria</taxon>
        <taxon>Bacillati</taxon>
        <taxon>Actinomycetota</taxon>
        <taxon>Actinomycetes</taxon>
        <taxon>Mycobacteriales</taxon>
        <taxon>Nocardiaceae</taxon>
        <taxon>Nocardia</taxon>
    </lineage>
</organism>
<dbReference type="Proteomes" id="UP001621418">
    <property type="component" value="Chromosome"/>
</dbReference>
<feature type="transmembrane region" description="Helical" evidence="1">
    <location>
        <begin position="167"/>
        <end position="188"/>
    </location>
</feature>
<evidence type="ECO:0000313" key="4">
    <source>
        <dbReference type="Proteomes" id="UP001621418"/>
    </source>
</evidence>
<evidence type="ECO:0000259" key="2">
    <source>
        <dbReference type="Pfam" id="PF13360"/>
    </source>
</evidence>
<reference evidence="3 4" key="1">
    <citation type="submission" date="2022-10" db="EMBL/GenBank/DDBJ databases">
        <title>The complete genomes of actinobacterial strains from the NBC collection.</title>
        <authorList>
            <person name="Joergensen T.S."/>
            <person name="Alvarez Arevalo M."/>
            <person name="Sterndorff E.B."/>
            <person name="Faurdal D."/>
            <person name="Vuksanovic O."/>
            <person name="Mourched A.-S."/>
            <person name="Charusanti P."/>
            <person name="Shaw S."/>
            <person name="Blin K."/>
            <person name="Weber T."/>
        </authorList>
    </citation>
    <scope>NUCLEOTIDE SEQUENCE [LARGE SCALE GENOMIC DNA]</scope>
    <source>
        <strain evidence="3 4">NBC_01413</strain>
    </source>
</reference>
<gene>
    <name evidence="3" type="ORF">OG308_31070</name>
</gene>
<feature type="transmembrane region" description="Helical" evidence="1">
    <location>
        <begin position="97"/>
        <end position="116"/>
    </location>
</feature>
<dbReference type="RefSeq" id="WP_405147953.1">
    <property type="nucleotide sequence ID" value="NZ_CP109527.1"/>
</dbReference>